<dbReference type="Pfam" id="PF18914">
    <property type="entry name" value="DUF5666"/>
    <property type="match status" value="5"/>
</dbReference>
<sequence>MKIKRVLATVFSAVLLSSCVESALTLVEGGMSGTGISSGRITGFGSIYVNGVRYDVDQATFYREGEVVSGQAAFSVGEFVTVTGVPAEDGSTSTATQVSFESLLVGEVTALSSDNASLTVMGQTVMTDDLTVLHGFTQLSALQMGNVVEVSGVRDAAGVITASSLTLQRDRYANDGALLKLAGTVSGLLTAQTTFQLGDVVVDYATARLEGFTAGTSLSNGVFVEVESRAALQGQRVIASKVRVKPARADYPQNTRLEMEGVVTARESTSRFTLNGQAVATSSSTRFDGLSASGIVLNAGLEVEGTLDASGVLQATRVALRHAKDTAGLRWQGAITAIDAAQKTFSLLGSTFVVDQASMLLGDRDALNHQSTTAFALLNVGDTVAVDALLQADGTLRVLRLQGGKLPLMPPKNTNDDLLAPLREAGH</sequence>
<comment type="caution">
    <text evidence="3">The sequence shown here is derived from an EMBL/GenBank/DDBJ whole genome shotgun (WGS) entry which is preliminary data.</text>
</comment>
<dbReference type="Proteomes" id="UP000192491">
    <property type="component" value="Unassembled WGS sequence"/>
</dbReference>
<evidence type="ECO:0000313" key="3">
    <source>
        <dbReference type="EMBL" id="OQX11558.1"/>
    </source>
</evidence>
<feature type="signal peptide" evidence="1">
    <location>
        <begin position="1"/>
        <end position="23"/>
    </location>
</feature>
<reference evidence="3 4" key="1">
    <citation type="submission" date="2017-01" db="EMBL/GenBank/DDBJ databases">
        <title>Novel large sulfur bacteria in the metagenomes of groundwater-fed chemosynthetic microbial mats in the Lake Huron basin.</title>
        <authorList>
            <person name="Sharrar A.M."/>
            <person name="Flood B.E."/>
            <person name="Bailey J.V."/>
            <person name="Jones D.S."/>
            <person name="Biddanda B."/>
            <person name="Ruberg S.A."/>
            <person name="Marcus D.N."/>
            <person name="Dick G.J."/>
        </authorList>
    </citation>
    <scope>NUCLEOTIDE SEQUENCE [LARGE SCALE GENOMIC DNA]</scope>
    <source>
        <strain evidence="3">A8</strain>
    </source>
</reference>
<dbReference type="InterPro" id="IPR043724">
    <property type="entry name" value="DUF5666"/>
</dbReference>
<keyword evidence="1" id="KW-0732">Signal</keyword>
<accession>A0A1Y1QRB9</accession>
<feature type="chain" id="PRO_5011988007" description="DUF5666 domain-containing protein" evidence="1">
    <location>
        <begin position="24"/>
        <end position="427"/>
    </location>
</feature>
<feature type="domain" description="DUF5666" evidence="2">
    <location>
        <begin position="332"/>
        <end position="397"/>
    </location>
</feature>
<dbReference type="AlphaFoldDB" id="A0A1Y1QRB9"/>
<feature type="domain" description="DUF5666" evidence="2">
    <location>
        <begin position="183"/>
        <end position="242"/>
    </location>
</feature>
<dbReference type="PROSITE" id="PS51257">
    <property type="entry name" value="PROKAR_LIPOPROTEIN"/>
    <property type="match status" value="1"/>
</dbReference>
<feature type="domain" description="DUF5666" evidence="2">
    <location>
        <begin position="39"/>
        <end position="98"/>
    </location>
</feature>
<name>A0A1Y1QRB9_9GAMM</name>
<evidence type="ECO:0000313" key="4">
    <source>
        <dbReference type="Proteomes" id="UP000192491"/>
    </source>
</evidence>
<protein>
    <recommendedName>
        <fullName evidence="2">DUF5666 domain-containing protein</fullName>
    </recommendedName>
</protein>
<feature type="domain" description="DUF5666" evidence="2">
    <location>
        <begin position="260"/>
        <end position="318"/>
    </location>
</feature>
<dbReference type="EMBL" id="MTEJ01000085">
    <property type="protein sequence ID" value="OQX11558.1"/>
    <property type="molecule type" value="Genomic_DNA"/>
</dbReference>
<feature type="domain" description="DUF5666" evidence="2">
    <location>
        <begin position="106"/>
        <end position="164"/>
    </location>
</feature>
<evidence type="ECO:0000256" key="1">
    <source>
        <dbReference type="SAM" id="SignalP"/>
    </source>
</evidence>
<proteinExistence type="predicted"/>
<evidence type="ECO:0000259" key="2">
    <source>
        <dbReference type="Pfam" id="PF18914"/>
    </source>
</evidence>
<organism evidence="3 4">
    <name type="scientific">Thiothrix lacustris</name>
    <dbReference type="NCBI Taxonomy" id="525917"/>
    <lineage>
        <taxon>Bacteria</taxon>
        <taxon>Pseudomonadati</taxon>
        <taxon>Pseudomonadota</taxon>
        <taxon>Gammaproteobacteria</taxon>
        <taxon>Thiotrichales</taxon>
        <taxon>Thiotrichaceae</taxon>
        <taxon>Thiothrix</taxon>
    </lineage>
</organism>
<gene>
    <name evidence="3" type="ORF">BWK73_17450</name>
</gene>